<evidence type="ECO:0000256" key="9">
    <source>
        <dbReference type="ARBA" id="ARBA00023122"/>
    </source>
</evidence>
<keyword evidence="4 15" id="KW-0332">GMP biosynthesis</keyword>
<feature type="domain" description="CBS" evidence="16">
    <location>
        <begin position="168"/>
        <end position="226"/>
    </location>
</feature>
<dbReference type="InterPro" id="IPR015875">
    <property type="entry name" value="IMP_DH/GMP_Rdtase_CS"/>
</dbReference>
<dbReference type="AlphaFoldDB" id="A0A6J4UC40"/>
<dbReference type="SMART" id="SM00116">
    <property type="entry name" value="CBS"/>
    <property type="match status" value="2"/>
</dbReference>
<evidence type="ECO:0000256" key="5">
    <source>
        <dbReference type="ARBA" id="ARBA00022755"/>
    </source>
</evidence>
<evidence type="ECO:0000256" key="8">
    <source>
        <dbReference type="ARBA" id="ARBA00023027"/>
    </source>
</evidence>
<feature type="domain" description="CBS" evidence="16">
    <location>
        <begin position="107"/>
        <end position="164"/>
    </location>
</feature>
<dbReference type="InterPro" id="IPR000644">
    <property type="entry name" value="CBS_dom"/>
</dbReference>
<dbReference type="InterPro" id="IPR001093">
    <property type="entry name" value="IMP_DH_GMPRt"/>
</dbReference>
<keyword evidence="5 15" id="KW-0658">Purine biosynthesis</keyword>
<dbReference type="PROSITE" id="PS00487">
    <property type="entry name" value="IMP_DH_GMP_RED"/>
    <property type="match status" value="1"/>
</dbReference>
<dbReference type="CDD" id="cd04601">
    <property type="entry name" value="CBS_pair_IMPDH"/>
    <property type="match status" value="1"/>
</dbReference>
<feature type="binding site" evidence="11">
    <location>
        <begin position="313"/>
        <end position="315"/>
    </location>
    <ligand>
        <name>NAD(+)</name>
        <dbReference type="ChEBI" id="CHEBI:57540"/>
    </ligand>
</feature>
<keyword evidence="3 15" id="KW-0479">Metal-binding</keyword>
<keyword evidence="9 13" id="KW-0129">CBS domain</keyword>
<evidence type="ECO:0000256" key="7">
    <source>
        <dbReference type="ARBA" id="ARBA00023002"/>
    </source>
</evidence>
<dbReference type="PANTHER" id="PTHR11911:SF111">
    <property type="entry name" value="INOSINE-5'-MONOPHOSPHATE DEHYDROGENASE"/>
    <property type="match status" value="1"/>
</dbReference>
<evidence type="ECO:0000256" key="1">
    <source>
        <dbReference type="ARBA" id="ARBA00001958"/>
    </source>
</evidence>
<dbReference type="InterPro" id="IPR005990">
    <property type="entry name" value="IMP_DH"/>
</dbReference>
<dbReference type="UniPathway" id="UPA00601">
    <property type="reaction ID" value="UER00295"/>
</dbReference>
<feature type="binding site" evidence="11">
    <location>
        <begin position="263"/>
        <end position="265"/>
    </location>
    <ligand>
        <name>NAD(+)</name>
        <dbReference type="ChEBI" id="CHEBI:57540"/>
    </ligand>
</feature>
<evidence type="ECO:0000256" key="3">
    <source>
        <dbReference type="ARBA" id="ARBA00022723"/>
    </source>
</evidence>
<evidence type="ECO:0000256" key="12">
    <source>
        <dbReference type="PIRSR" id="PIRSR000130-4"/>
    </source>
</evidence>
<protein>
    <recommendedName>
        <fullName evidence="15">Inosine-5'-monophosphate dehydrogenase</fullName>
        <ecNumber evidence="15">1.1.1.205</ecNumber>
    </recommendedName>
</protein>
<dbReference type="PANTHER" id="PTHR11911">
    <property type="entry name" value="INOSINE-5-MONOPHOSPHATE DEHYDROGENASE RELATED"/>
    <property type="match status" value="1"/>
</dbReference>
<dbReference type="Pfam" id="PF00478">
    <property type="entry name" value="IMPDH"/>
    <property type="match status" value="1"/>
</dbReference>
<evidence type="ECO:0000256" key="2">
    <source>
        <dbReference type="ARBA" id="ARBA00005502"/>
    </source>
</evidence>
<dbReference type="NCBIfam" id="TIGR01302">
    <property type="entry name" value="IMP_dehydrog"/>
    <property type="match status" value="1"/>
</dbReference>
<comment type="pathway">
    <text evidence="15">Purine metabolism; XMP biosynthesis via de novo pathway; XMP from IMP: step 1/1.</text>
</comment>
<dbReference type="EC" id="1.1.1.205" evidence="15"/>
<dbReference type="CDD" id="cd00381">
    <property type="entry name" value="IMPDH"/>
    <property type="match status" value="1"/>
</dbReference>
<comment type="catalytic activity">
    <reaction evidence="10 15">
        <text>IMP + NAD(+) + H2O = XMP + NADH + H(+)</text>
        <dbReference type="Rhea" id="RHEA:11708"/>
        <dbReference type="ChEBI" id="CHEBI:15377"/>
        <dbReference type="ChEBI" id="CHEBI:15378"/>
        <dbReference type="ChEBI" id="CHEBI:57464"/>
        <dbReference type="ChEBI" id="CHEBI:57540"/>
        <dbReference type="ChEBI" id="CHEBI:57945"/>
        <dbReference type="ChEBI" id="CHEBI:58053"/>
        <dbReference type="EC" id="1.1.1.205"/>
    </reaction>
</comment>
<evidence type="ECO:0000256" key="14">
    <source>
        <dbReference type="RuleBase" id="RU003927"/>
    </source>
</evidence>
<keyword evidence="7 14" id="KW-0560">Oxidoreductase</keyword>
<feature type="binding site" description="in other chain" evidence="12">
    <location>
        <position position="315"/>
    </location>
    <ligand>
        <name>K(+)</name>
        <dbReference type="ChEBI" id="CHEBI:29103"/>
        <note>ligand shared between two tetrameric partners</note>
    </ligand>
</feature>
<dbReference type="EMBL" id="CADCWC010000321">
    <property type="protein sequence ID" value="CAA9544391.1"/>
    <property type="molecule type" value="Genomic_DNA"/>
</dbReference>
<evidence type="ECO:0000256" key="4">
    <source>
        <dbReference type="ARBA" id="ARBA00022749"/>
    </source>
</evidence>
<dbReference type="GO" id="GO:0006183">
    <property type="term" value="P:GTP biosynthetic process"/>
    <property type="evidence" value="ECO:0007669"/>
    <property type="project" value="TreeGrafter"/>
</dbReference>
<evidence type="ECO:0000313" key="17">
    <source>
        <dbReference type="EMBL" id="CAA9544391.1"/>
    </source>
</evidence>
<name>A0A6J4UC40_9ACTN</name>
<dbReference type="Gene3D" id="3.20.20.70">
    <property type="entry name" value="Aldolase class I"/>
    <property type="match status" value="1"/>
</dbReference>
<evidence type="ECO:0000256" key="11">
    <source>
        <dbReference type="PIRSR" id="PIRSR000130-3"/>
    </source>
</evidence>
<evidence type="ECO:0000259" key="16">
    <source>
        <dbReference type="PROSITE" id="PS51371"/>
    </source>
</evidence>
<proteinExistence type="inferred from homology"/>
<dbReference type="InterPro" id="IPR046342">
    <property type="entry name" value="CBS_dom_sf"/>
</dbReference>
<evidence type="ECO:0000256" key="15">
    <source>
        <dbReference type="RuleBase" id="RU003928"/>
    </source>
</evidence>
<keyword evidence="6 12" id="KW-0630">Potassium</keyword>
<keyword evidence="8 11" id="KW-0520">NAD</keyword>
<comment type="similarity">
    <text evidence="2 14">Belongs to the IMPDH/GMPR family.</text>
</comment>
<comment type="cofactor">
    <cofactor evidence="1">
        <name>K(+)</name>
        <dbReference type="ChEBI" id="CHEBI:29103"/>
    </cofactor>
</comment>
<dbReference type="SUPFAM" id="SSF54631">
    <property type="entry name" value="CBS-domain pair"/>
    <property type="match status" value="1"/>
</dbReference>
<dbReference type="SMART" id="SM01240">
    <property type="entry name" value="IMPDH"/>
    <property type="match status" value="1"/>
</dbReference>
<evidence type="ECO:0000256" key="6">
    <source>
        <dbReference type="ARBA" id="ARBA00022958"/>
    </source>
</evidence>
<reference evidence="17" key="1">
    <citation type="submission" date="2020-02" db="EMBL/GenBank/DDBJ databases">
        <authorList>
            <person name="Meier V. D."/>
        </authorList>
    </citation>
    <scope>NUCLEOTIDE SEQUENCE</scope>
    <source>
        <strain evidence="17">AVDCRST_MAG79</strain>
    </source>
</reference>
<dbReference type="InterPro" id="IPR013785">
    <property type="entry name" value="Aldolase_TIM"/>
</dbReference>
<dbReference type="PROSITE" id="PS51371">
    <property type="entry name" value="CBS"/>
    <property type="match status" value="2"/>
</dbReference>
<dbReference type="GO" id="GO:0046872">
    <property type="term" value="F:metal ion binding"/>
    <property type="evidence" value="ECO:0007669"/>
    <property type="project" value="UniProtKB-KW"/>
</dbReference>
<feature type="binding site" description="in other chain" evidence="12">
    <location>
        <position position="317"/>
    </location>
    <ligand>
        <name>K(+)</name>
        <dbReference type="ChEBI" id="CHEBI:29103"/>
        <note>ligand shared between two tetrameric partners</note>
    </ligand>
</feature>
<accession>A0A6J4UC40</accession>
<gene>
    <name evidence="17" type="ORF">AVDCRST_MAG79-2151</name>
</gene>
<evidence type="ECO:0000256" key="10">
    <source>
        <dbReference type="ARBA" id="ARBA00048028"/>
    </source>
</evidence>
<organism evidence="17">
    <name type="scientific">uncultured Thermoleophilia bacterium</name>
    <dbReference type="NCBI Taxonomy" id="1497501"/>
    <lineage>
        <taxon>Bacteria</taxon>
        <taxon>Bacillati</taxon>
        <taxon>Actinomycetota</taxon>
        <taxon>Thermoleophilia</taxon>
        <taxon>environmental samples</taxon>
    </lineage>
</organism>
<dbReference type="SUPFAM" id="SSF51412">
    <property type="entry name" value="Inosine monophosphate dehydrogenase (IMPDH)"/>
    <property type="match status" value="1"/>
</dbReference>
<evidence type="ECO:0000256" key="13">
    <source>
        <dbReference type="PROSITE-ProRule" id="PRU00703"/>
    </source>
</evidence>
<dbReference type="GO" id="GO:0006177">
    <property type="term" value="P:GMP biosynthetic process"/>
    <property type="evidence" value="ECO:0007669"/>
    <property type="project" value="UniProtKB-KW"/>
</dbReference>
<dbReference type="PIRSF" id="PIRSF000130">
    <property type="entry name" value="IMPDH"/>
    <property type="match status" value="1"/>
</dbReference>
<feature type="binding site" description="in other chain" evidence="12">
    <location>
        <position position="320"/>
    </location>
    <ligand>
        <name>K(+)</name>
        <dbReference type="ChEBI" id="CHEBI:29103"/>
        <note>ligand shared between two tetrameric partners</note>
    </ligand>
</feature>
<dbReference type="GO" id="GO:0003938">
    <property type="term" value="F:IMP dehydrogenase activity"/>
    <property type="evidence" value="ECO:0007669"/>
    <property type="project" value="UniProtKB-EC"/>
</dbReference>
<dbReference type="FunFam" id="3.20.20.70:FF:000424">
    <property type="entry name" value="Inosine-5'-monophosphate dehydrogenase 2"/>
    <property type="match status" value="1"/>
</dbReference>
<sequence>MSIELLPTLPAGPAATAFRLALTYDDVLLVPRRSSVRSRSEVSTSSRLTRRLTLAAPVVAANMETVTEAPMAIAMARAGGLGVIHRFLPVAHQAAMVERVKRAENLIIRDPYRIGEDATVGEARGLMREKGVRSLLVVGRDDGRLAGILTARDLRLDPADDEPIARYATRRDQLVTAPPDVTLEEARLTLHRHRIEKLPLIDADGVPVGLVTVQDLVALRERPHASKDVRGRLLVGAAIGVRGDYLERAAALIDAGVDVLVLDIAHGHAEHALAALERLRGDHPDIDLVAGNVATAAGADDLCRAGADAVKVGVGPGSACTTRIVAGVGVPQLTAVMDAVAACRPHDVPVIADGGIREPGDMAKAIAAGAECVMVGNLLAGTDESPGTVVTRGGRKVKVYRGMASAAATQRRMAAEGIEPPAGTLFASVRSAGADVDLAGHAVPEGVEATVPYRESATAIVANLVGGLRSSMSYADARTVAEFHENAEFVRITQAGLLESRPHDLDL</sequence>
<dbReference type="Pfam" id="PF00571">
    <property type="entry name" value="CBS"/>
    <property type="match status" value="2"/>
</dbReference>